<protein>
    <submittedName>
        <fullName evidence="2">AAA family ATPase</fullName>
    </submittedName>
</protein>
<comment type="caution">
    <text evidence="2">The sequence shown here is derived from an EMBL/GenBank/DDBJ whole genome shotgun (WGS) entry which is preliminary data.</text>
</comment>
<feature type="region of interest" description="Disordered" evidence="1">
    <location>
        <begin position="249"/>
        <end position="272"/>
    </location>
</feature>
<evidence type="ECO:0000256" key="1">
    <source>
        <dbReference type="SAM" id="MobiDB-lite"/>
    </source>
</evidence>
<reference evidence="2" key="2">
    <citation type="submission" date="2021-09" db="EMBL/GenBank/DDBJ databases">
        <authorList>
            <person name="Gilroy R."/>
        </authorList>
    </citation>
    <scope>NUCLEOTIDE SEQUENCE</scope>
    <source>
        <strain evidence="2">ChiGjej6B6-11269</strain>
    </source>
</reference>
<name>A0A9D3A128_9ACTN</name>
<dbReference type="AlphaFoldDB" id="A0A9D3A128"/>
<dbReference type="InterPro" id="IPR036388">
    <property type="entry name" value="WH-like_DNA-bd_sf"/>
</dbReference>
<feature type="compositionally biased region" description="Polar residues" evidence="1">
    <location>
        <begin position="253"/>
        <end position="266"/>
    </location>
</feature>
<dbReference type="Gene3D" id="3.30.565.60">
    <property type="match status" value="1"/>
</dbReference>
<evidence type="ECO:0000313" key="2">
    <source>
        <dbReference type="EMBL" id="HJF65146.1"/>
    </source>
</evidence>
<feature type="region of interest" description="Disordered" evidence="1">
    <location>
        <begin position="174"/>
        <end position="203"/>
    </location>
</feature>
<gene>
    <name evidence="2" type="ORF">K8U77_03375</name>
</gene>
<dbReference type="Gene3D" id="1.10.10.10">
    <property type="entry name" value="Winged helix-like DNA-binding domain superfamily/Winged helix DNA-binding domain"/>
    <property type="match status" value="1"/>
</dbReference>
<accession>A0A9D3A128</accession>
<evidence type="ECO:0000313" key="3">
    <source>
        <dbReference type="Proteomes" id="UP000786989"/>
    </source>
</evidence>
<feature type="non-terminal residue" evidence="2">
    <location>
        <position position="1"/>
    </location>
</feature>
<dbReference type="InterPro" id="IPR038475">
    <property type="entry name" value="RecG_C_sf"/>
</dbReference>
<dbReference type="Proteomes" id="UP000786989">
    <property type="component" value="Unassembled WGS sequence"/>
</dbReference>
<dbReference type="PANTHER" id="PTHR30595">
    <property type="entry name" value="GLPR-RELATED TRANSCRIPTIONAL REPRESSOR"/>
    <property type="match status" value="1"/>
</dbReference>
<dbReference type="PANTHER" id="PTHR30595:SF6">
    <property type="entry name" value="SCHLAFEN ALBA-2 DOMAIN-CONTAINING PROTEIN"/>
    <property type="match status" value="1"/>
</dbReference>
<proteinExistence type="predicted"/>
<dbReference type="EMBL" id="DYWI01000051">
    <property type="protein sequence ID" value="HJF65146.1"/>
    <property type="molecule type" value="Genomic_DNA"/>
</dbReference>
<organism evidence="2 3">
    <name type="scientific">Slackia equolifaciens</name>
    <dbReference type="NCBI Taxonomy" id="498718"/>
    <lineage>
        <taxon>Bacteria</taxon>
        <taxon>Bacillati</taxon>
        <taxon>Actinomycetota</taxon>
        <taxon>Coriobacteriia</taxon>
        <taxon>Eggerthellales</taxon>
        <taxon>Eggerthellaceae</taxon>
        <taxon>Slackia</taxon>
    </lineage>
</organism>
<sequence length="272" mass="30180">DVMPLYRTDAVLKRVETDRYDDRLVCRSNLVRAHDELVGFCEKWLPDSFVLDGGQRKSARDVIVRELVCNCLIHREFVSPHIARITIDREGIRTRNASRALFAGPVTLESLDPTPKNPIIANFFTQMGRSEELGSGTRSLYKFSRLYTGKDPVLEDGDQFTAFVPVPPVMASMMGSEDDREAAEETERSGDVGGSRRSRTRAEVESAVDDLIARYGSFPASAVSEQVTSVGERTIRRYLSDMVKEGKLVSSPRGRSTTYRPGNSAGSFGGDC</sequence>
<reference evidence="2" key="1">
    <citation type="journal article" date="2021" name="PeerJ">
        <title>Extensive microbial diversity within the chicken gut microbiome revealed by metagenomics and culture.</title>
        <authorList>
            <person name="Gilroy R."/>
            <person name="Ravi A."/>
            <person name="Getino M."/>
            <person name="Pursley I."/>
            <person name="Horton D.L."/>
            <person name="Alikhan N.F."/>
            <person name="Baker D."/>
            <person name="Gharbi K."/>
            <person name="Hall N."/>
            <person name="Watson M."/>
            <person name="Adriaenssens E.M."/>
            <person name="Foster-Nyarko E."/>
            <person name="Jarju S."/>
            <person name="Secka A."/>
            <person name="Antonio M."/>
            <person name="Oren A."/>
            <person name="Chaudhuri R.R."/>
            <person name="La Ragione R."/>
            <person name="Hildebrand F."/>
            <person name="Pallen M.J."/>
        </authorList>
    </citation>
    <scope>NUCLEOTIDE SEQUENCE</scope>
    <source>
        <strain evidence="2">ChiGjej6B6-11269</strain>
    </source>
</reference>